<dbReference type="Proteomes" id="UP001205612">
    <property type="component" value="Unassembled WGS sequence"/>
</dbReference>
<dbReference type="PRINTS" id="PR01438">
    <property type="entry name" value="UNVRSLSTRESS"/>
</dbReference>
<dbReference type="InterPro" id="IPR006016">
    <property type="entry name" value="UspA"/>
</dbReference>
<accession>A0ABT2B6R4</accession>
<reference evidence="3 4" key="1">
    <citation type="submission" date="2022-08" db="EMBL/GenBank/DDBJ databases">
        <authorList>
            <person name="Somphong A."/>
            <person name="Phongsopitanun W."/>
        </authorList>
    </citation>
    <scope>NUCLEOTIDE SEQUENCE [LARGE SCALE GENOMIC DNA]</scope>
    <source>
        <strain evidence="3 4">LP11</strain>
    </source>
</reference>
<dbReference type="PANTHER" id="PTHR46553">
    <property type="entry name" value="ADENINE NUCLEOTIDE ALPHA HYDROLASES-LIKE SUPERFAMILY PROTEIN"/>
    <property type="match status" value="1"/>
</dbReference>
<dbReference type="Pfam" id="PF00582">
    <property type="entry name" value="Usp"/>
    <property type="match status" value="2"/>
</dbReference>
<sequence>MTGVEGATGCETAGCVTAGVGGGPGSLAAADWAAREALSRGTVLRLVHAWDQPSAVLADAVAGVVPPPDRDRSAALLAAARDTLARRYPGLTVTTESRCGPLAAALTGAGADGGLLVLGSRGSGRATGLLLGSLARAAVARSGRPVVLVRPGDDEDRTGQGDVVVGVGPAGPDDTVLGFAFDAASRRTAPLRVVHGDDPAGRTRQRLTEALRAWQDKYPDVRVARQPVVGTAAAHLVDAARDACLLVVGRTGRRPALATHIGPVTDAVLQHATAPVAVVPHG</sequence>
<dbReference type="EMBL" id="JANUGP010000020">
    <property type="protein sequence ID" value="MCS0604210.1"/>
    <property type="molecule type" value="Genomic_DNA"/>
</dbReference>
<dbReference type="PANTHER" id="PTHR46553:SF3">
    <property type="entry name" value="ADENINE NUCLEOTIDE ALPHA HYDROLASES-LIKE SUPERFAMILY PROTEIN"/>
    <property type="match status" value="1"/>
</dbReference>
<protein>
    <submittedName>
        <fullName evidence="3">Universal stress protein</fullName>
    </submittedName>
</protein>
<evidence type="ECO:0000256" key="1">
    <source>
        <dbReference type="ARBA" id="ARBA00008791"/>
    </source>
</evidence>
<dbReference type="RefSeq" id="WP_258780847.1">
    <property type="nucleotide sequence ID" value="NZ_JANUGP010000020.1"/>
</dbReference>
<dbReference type="InterPro" id="IPR014729">
    <property type="entry name" value="Rossmann-like_a/b/a_fold"/>
</dbReference>
<evidence type="ECO:0000313" key="3">
    <source>
        <dbReference type="EMBL" id="MCS0604210.1"/>
    </source>
</evidence>
<organism evidence="3 4">
    <name type="scientific">Streptomyces pyxinicus</name>
    <dbReference type="NCBI Taxonomy" id="2970331"/>
    <lineage>
        <taxon>Bacteria</taxon>
        <taxon>Bacillati</taxon>
        <taxon>Actinomycetota</taxon>
        <taxon>Actinomycetes</taxon>
        <taxon>Kitasatosporales</taxon>
        <taxon>Streptomycetaceae</taxon>
        <taxon>Streptomyces</taxon>
    </lineage>
</organism>
<comment type="similarity">
    <text evidence="1">Belongs to the universal stress protein A family.</text>
</comment>
<feature type="domain" description="UspA" evidence="2">
    <location>
        <begin position="208"/>
        <end position="280"/>
    </location>
</feature>
<dbReference type="InterPro" id="IPR006015">
    <property type="entry name" value="Universal_stress_UspA"/>
</dbReference>
<name>A0ABT2B6R4_9ACTN</name>
<dbReference type="SUPFAM" id="SSF52402">
    <property type="entry name" value="Adenine nucleotide alpha hydrolases-like"/>
    <property type="match status" value="2"/>
</dbReference>
<keyword evidence="4" id="KW-1185">Reference proteome</keyword>
<dbReference type="Gene3D" id="3.40.50.620">
    <property type="entry name" value="HUPs"/>
    <property type="match status" value="2"/>
</dbReference>
<feature type="domain" description="UspA" evidence="2">
    <location>
        <begin position="18"/>
        <end position="150"/>
    </location>
</feature>
<evidence type="ECO:0000259" key="2">
    <source>
        <dbReference type="Pfam" id="PF00582"/>
    </source>
</evidence>
<gene>
    <name evidence="3" type="ORF">NX794_23780</name>
</gene>
<comment type="caution">
    <text evidence="3">The sequence shown here is derived from an EMBL/GenBank/DDBJ whole genome shotgun (WGS) entry which is preliminary data.</text>
</comment>
<evidence type="ECO:0000313" key="4">
    <source>
        <dbReference type="Proteomes" id="UP001205612"/>
    </source>
</evidence>
<proteinExistence type="inferred from homology"/>